<organism evidence="1 2">
    <name type="scientific">Daphnia magna</name>
    <dbReference type="NCBI Taxonomy" id="35525"/>
    <lineage>
        <taxon>Eukaryota</taxon>
        <taxon>Metazoa</taxon>
        <taxon>Ecdysozoa</taxon>
        <taxon>Arthropoda</taxon>
        <taxon>Crustacea</taxon>
        <taxon>Branchiopoda</taxon>
        <taxon>Diplostraca</taxon>
        <taxon>Cladocera</taxon>
        <taxon>Anomopoda</taxon>
        <taxon>Daphniidae</taxon>
        <taxon>Daphnia</taxon>
    </lineage>
</organism>
<proteinExistence type="predicted"/>
<accession>A0ABQ9ZXG9</accession>
<evidence type="ECO:0000313" key="2">
    <source>
        <dbReference type="Proteomes" id="UP001234178"/>
    </source>
</evidence>
<sequence>MPRWPEMRNLIGKKGPDSDIRRQKCAIWAQNGTRCIDYMVKLLLYARRHFTRTSLPPTMLPQADFNWDRMDKGY</sequence>
<dbReference type="Proteomes" id="UP001234178">
    <property type="component" value="Unassembled WGS sequence"/>
</dbReference>
<protein>
    <submittedName>
        <fullName evidence="1">Uncharacterized protein</fullName>
    </submittedName>
</protein>
<evidence type="ECO:0000313" key="1">
    <source>
        <dbReference type="EMBL" id="KAK4017501.1"/>
    </source>
</evidence>
<gene>
    <name evidence="1" type="ORF">OUZ56_032914</name>
</gene>
<keyword evidence="2" id="KW-1185">Reference proteome</keyword>
<comment type="caution">
    <text evidence="1">The sequence shown here is derived from an EMBL/GenBank/DDBJ whole genome shotgun (WGS) entry which is preliminary data.</text>
</comment>
<reference evidence="1 2" key="1">
    <citation type="journal article" date="2023" name="Nucleic Acids Res.">
        <title>The hologenome of Daphnia magna reveals possible DNA methylation and microbiome-mediated evolution of the host genome.</title>
        <authorList>
            <person name="Chaturvedi A."/>
            <person name="Li X."/>
            <person name="Dhandapani V."/>
            <person name="Marshall H."/>
            <person name="Kissane S."/>
            <person name="Cuenca-Cambronero M."/>
            <person name="Asole G."/>
            <person name="Calvet F."/>
            <person name="Ruiz-Romero M."/>
            <person name="Marangio P."/>
            <person name="Guigo R."/>
            <person name="Rago D."/>
            <person name="Mirbahai L."/>
            <person name="Eastwood N."/>
            <person name="Colbourne J.K."/>
            <person name="Zhou J."/>
            <person name="Mallon E."/>
            <person name="Orsini L."/>
        </authorList>
    </citation>
    <scope>NUCLEOTIDE SEQUENCE [LARGE SCALE GENOMIC DNA]</scope>
    <source>
        <strain evidence="1">LRV0_1</strain>
    </source>
</reference>
<dbReference type="EMBL" id="JAOYFB010000007">
    <property type="protein sequence ID" value="KAK4017501.1"/>
    <property type="molecule type" value="Genomic_DNA"/>
</dbReference>
<name>A0ABQ9ZXG9_9CRUS</name>